<organism evidence="1">
    <name type="scientific">marine sediment metagenome</name>
    <dbReference type="NCBI Taxonomy" id="412755"/>
    <lineage>
        <taxon>unclassified sequences</taxon>
        <taxon>metagenomes</taxon>
        <taxon>ecological metagenomes</taxon>
    </lineage>
</organism>
<reference evidence="1" key="1">
    <citation type="journal article" date="2015" name="Nature">
        <title>Complex archaea that bridge the gap between prokaryotes and eukaryotes.</title>
        <authorList>
            <person name="Spang A."/>
            <person name="Saw J.H."/>
            <person name="Jorgensen S.L."/>
            <person name="Zaremba-Niedzwiedzka K."/>
            <person name="Martijn J."/>
            <person name="Lind A.E."/>
            <person name="van Eijk R."/>
            <person name="Schleper C."/>
            <person name="Guy L."/>
            <person name="Ettema T.J."/>
        </authorList>
    </citation>
    <scope>NUCLEOTIDE SEQUENCE</scope>
</reference>
<protein>
    <submittedName>
        <fullName evidence="1">Uncharacterized protein</fullName>
    </submittedName>
</protein>
<sequence length="225" mass="23940">MDFATITDVVDLTVQDPNITIEVTRQNDQMMNTLDQLTRDVLAASASSTACSNGSNGNTPTELNKTDIDAVRSTLRGNNADYMTQLVKAGTGQGTSPIRPSYWGIADTDLESDLESVSGFKSMANYAAQQGVDPAEWGSTGNVRWLTTTQGFLSSSTYSLPIIAKEAYGSIDISGGNAQAIIKGFGSAGTGDPLNQIATVGWKMWQVARILNDLFIHVLTCTISA</sequence>
<comment type="caution">
    <text evidence="1">The sequence shown here is derived from an EMBL/GenBank/DDBJ whole genome shotgun (WGS) entry which is preliminary data.</text>
</comment>
<accession>A0A0F9E7N7</accession>
<gene>
    <name evidence="1" type="ORF">LCGC14_2459190</name>
</gene>
<name>A0A0F9E7N7_9ZZZZ</name>
<proteinExistence type="predicted"/>
<dbReference type="EMBL" id="LAZR01038244">
    <property type="protein sequence ID" value="KKL20063.1"/>
    <property type="molecule type" value="Genomic_DNA"/>
</dbReference>
<dbReference type="NCBIfam" id="TIGR04387">
    <property type="entry name" value="capsid_maj_N4"/>
    <property type="match status" value="1"/>
</dbReference>
<evidence type="ECO:0000313" key="1">
    <source>
        <dbReference type="EMBL" id="KKL20063.1"/>
    </source>
</evidence>
<dbReference type="AlphaFoldDB" id="A0A0F9E7N7"/>